<evidence type="ECO:0000259" key="6">
    <source>
        <dbReference type="PROSITE" id="PS50011"/>
    </source>
</evidence>
<dbReference type="SUPFAM" id="SSF56112">
    <property type="entry name" value="Protein kinase-like (PK-like)"/>
    <property type="match status" value="1"/>
</dbReference>
<dbReference type="InterPro" id="IPR008271">
    <property type="entry name" value="Ser/Thr_kinase_AS"/>
</dbReference>
<dbReference type="CDD" id="cd14014">
    <property type="entry name" value="STKc_PknB_like"/>
    <property type="match status" value="1"/>
</dbReference>
<dbReference type="GO" id="GO:0004674">
    <property type="term" value="F:protein serine/threonine kinase activity"/>
    <property type="evidence" value="ECO:0007669"/>
    <property type="project" value="UniProtKB-KW"/>
</dbReference>
<name>A0ABR8C086_APHFL</name>
<keyword evidence="2" id="KW-0808">Transferase</keyword>
<dbReference type="EMBL" id="JACJQT010000050">
    <property type="protein sequence ID" value="MBD2280046.1"/>
    <property type="molecule type" value="Genomic_DNA"/>
</dbReference>
<dbReference type="Gene3D" id="3.30.200.20">
    <property type="entry name" value="Phosphorylase Kinase, domain 1"/>
    <property type="match status" value="1"/>
</dbReference>
<evidence type="ECO:0000256" key="5">
    <source>
        <dbReference type="ARBA" id="ARBA00022840"/>
    </source>
</evidence>
<gene>
    <name evidence="7" type="ORF">H6F99_17670</name>
</gene>
<evidence type="ECO:0000256" key="4">
    <source>
        <dbReference type="ARBA" id="ARBA00022777"/>
    </source>
</evidence>
<dbReference type="EC" id="2.7.11.1" evidence="1"/>
<sequence length="490" mass="55590">MNNSPYLPPQNQELVANRYQIKTLIERGGMGEVFLAEDMLLGGTPVAIKFLSQTVIDTQRQESFNREALLSAALSQKSVHIVHAYDYGVTTNGNPYYVMEYLSGQSLKELIPLSIPMFLNLTRQICLGLKCAHQGVNIDGKIQPLVHRDIKPANIIVTPDPILGKLVKILDFGIAKFLNSTESMITNEKCYGTLAYCSPEQLDGGDIDSRSDIYSLGVVMFEMLTGQKPWQPAAEGFGAWYQVHLFESPKHISDIKPSLQVPQQLDDLIISCLAKKPGQRPQNMTEILQGLDKIEQSLEQASLNSGLGNSELSQTKIILDQQFIWPQNKPTQKIVFPQLISEKKVSTASLWIMLPELEIQNYAYTTRYTRFIFITHPHPMLLWITLLYDHDLTPKWLPCYLDMQNSQNLKLVWSLAENESYSLLFFTLEPSHCCTNMFSISISPLQTQNLKNWVQQSQSMKASTEFGTSKSLLKQQYEYIKLEILKQLKS</sequence>
<dbReference type="Gene3D" id="1.10.510.10">
    <property type="entry name" value="Transferase(Phosphotransferase) domain 1"/>
    <property type="match status" value="1"/>
</dbReference>
<keyword evidence="5" id="KW-0067">ATP-binding</keyword>
<dbReference type="PROSITE" id="PS50011">
    <property type="entry name" value="PROTEIN_KINASE_DOM"/>
    <property type="match status" value="1"/>
</dbReference>
<dbReference type="Pfam" id="PF00069">
    <property type="entry name" value="Pkinase"/>
    <property type="match status" value="1"/>
</dbReference>
<protein>
    <recommendedName>
        <fullName evidence="1">non-specific serine/threonine protein kinase</fullName>
        <ecNumber evidence="1">2.7.11.1</ecNumber>
    </recommendedName>
</protein>
<keyword evidence="7" id="KW-0723">Serine/threonine-protein kinase</keyword>
<dbReference type="RefSeq" id="WP_168465122.1">
    <property type="nucleotide sequence ID" value="NZ_JACJQT010000050.1"/>
</dbReference>
<dbReference type="InterPro" id="IPR011009">
    <property type="entry name" value="Kinase-like_dom_sf"/>
</dbReference>
<feature type="domain" description="Protein kinase" evidence="6">
    <location>
        <begin position="19"/>
        <end position="298"/>
    </location>
</feature>
<evidence type="ECO:0000313" key="7">
    <source>
        <dbReference type="EMBL" id="MBD2280046.1"/>
    </source>
</evidence>
<dbReference type="Proteomes" id="UP000606721">
    <property type="component" value="Unassembled WGS sequence"/>
</dbReference>
<evidence type="ECO:0000256" key="3">
    <source>
        <dbReference type="ARBA" id="ARBA00022741"/>
    </source>
</evidence>
<accession>A0ABR8C086</accession>
<evidence type="ECO:0000256" key="1">
    <source>
        <dbReference type="ARBA" id="ARBA00012513"/>
    </source>
</evidence>
<evidence type="ECO:0000313" key="8">
    <source>
        <dbReference type="Proteomes" id="UP000606721"/>
    </source>
</evidence>
<dbReference type="PROSITE" id="PS00108">
    <property type="entry name" value="PROTEIN_KINASE_ST"/>
    <property type="match status" value="1"/>
</dbReference>
<dbReference type="InterPro" id="IPR000719">
    <property type="entry name" value="Prot_kinase_dom"/>
</dbReference>
<reference evidence="7 8" key="1">
    <citation type="journal article" date="2020" name="ISME J.">
        <title>Comparative genomics reveals insights into cyanobacterial evolution and habitat adaptation.</title>
        <authorList>
            <person name="Chen M.Y."/>
            <person name="Teng W.K."/>
            <person name="Zhao L."/>
            <person name="Hu C.X."/>
            <person name="Zhou Y.K."/>
            <person name="Han B.P."/>
            <person name="Song L.R."/>
            <person name="Shu W.S."/>
        </authorList>
    </citation>
    <scope>NUCLEOTIDE SEQUENCE [LARGE SCALE GENOMIC DNA]</scope>
    <source>
        <strain evidence="7 8">FACHB-1040</strain>
    </source>
</reference>
<keyword evidence="4 7" id="KW-0418">Kinase</keyword>
<keyword evidence="3" id="KW-0547">Nucleotide-binding</keyword>
<comment type="caution">
    <text evidence="7">The sequence shown here is derived from an EMBL/GenBank/DDBJ whole genome shotgun (WGS) entry which is preliminary data.</text>
</comment>
<dbReference type="InterPro" id="IPR050660">
    <property type="entry name" value="NEK_Ser/Thr_kinase"/>
</dbReference>
<evidence type="ECO:0000256" key="2">
    <source>
        <dbReference type="ARBA" id="ARBA00022679"/>
    </source>
</evidence>
<dbReference type="SMART" id="SM00220">
    <property type="entry name" value="S_TKc"/>
    <property type="match status" value="1"/>
</dbReference>
<keyword evidence="8" id="KW-1185">Reference proteome</keyword>
<proteinExistence type="predicted"/>
<dbReference type="PANTHER" id="PTHR43671:SF13">
    <property type="entry name" value="SERINE_THREONINE-PROTEIN KINASE NEK2"/>
    <property type="match status" value="1"/>
</dbReference>
<organism evidence="7 8">
    <name type="scientific">Aphanizomenon flos-aquae FACHB-1040</name>
    <dbReference type="NCBI Taxonomy" id="2692887"/>
    <lineage>
        <taxon>Bacteria</taxon>
        <taxon>Bacillati</taxon>
        <taxon>Cyanobacteriota</taxon>
        <taxon>Cyanophyceae</taxon>
        <taxon>Nostocales</taxon>
        <taxon>Aphanizomenonaceae</taxon>
        <taxon>Aphanizomenon</taxon>
    </lineage>
</organism>
<dbReference type="PANTHER" id="PTHR43671">
    <property type="entry name" value="SERINE/THREONINE-PROTEIN KINASE NEK"/>
    <property type="match status" value="1"/>
</dbReference>